<dbReference type="InterPro" id="IPR000832">
    <property type="entry name" value="GPCR_2_secretin-like"/>
</dbReference>
<feature type="signal peptide" evidence="11">
    <location>
        <begin position="1"/>
        <end position="21"/>
    </location>
</feature>
<dbReference type="Proteomes" id="UP000694920">
    <property type="component" value="Unplaced"/>
</dbReference>
<keyword evidence="5 10" id="KW-1133">Transmembrane helix</keyword>
<protein>
    <submittedName>
        <fullName evidence="14">Probable G-protein coupled receptor Mth-like 3</fullName>
    </submittedName>
</protein>
<keyword evidence="13" id="KW-1185">Reference proteome</keyword>
<keyword evidence="3 10" id="KW-0812">Transmembrane</keyword>
<name>A0AAJ7W1D5_CEPCN</name>
<dbReference type="PANTHER" id="PTHR47154:SF2">
    <property type="entry name" value="G-PROTEIN COUPLED RECEPTOR MTH-RELATED"/>
    <property type="match status" value="1"/>
</dbReference>
<dbReference type="RefSeq" id="XP_024940968.1">
    <property type="nucleotide sequence ID" value="XM_025085200.1"/>
</dbReference>
<dbReference type="CDD" id="cd15039">
    <property type="entry name" value="7tmB3_Methuselah-like"/>
    <property type="match status" value="1"/>
</dbReference>
<feature type="transmembrane region" description="Helical" evidence="10">
    <location>
        <begin position="557"/>
        <end position="580"/>
    </location>
</feature>
<evidence type="ECO:0000256" key="7">
    <source>
        <dbReference type="ARBA" id="ARBA00023136"/>
    </source>
</evidence>
<dbReference type="InterPro" id="IPR023311">
    <property type="entry name" value="Methusela_ecto_dom_2"/>
</dbReference>
<evidence type="ECO:0000256" key="11">
    <source>
        <dbReference type="SAM" id="SignalP"/>
    </source>
</evidence>
<dbReference type="PROSITE" id="PS50261">
    <property type="entry name" value="G_PROTEIN_RECEP_F2_4"/>
    <property type="match status" value="1"/>
</dbReference>
<feature type="transmembrane region" description="Helical" evidence="10">
    <location>
        <begin position="512"/>
        <end position="537"/>
    </location>
</feature>
<evidence type="ECO:0000256" key="10">
    <source>
        <dbReference type="SAM" id="Phobius"/>
    </source>
</evidence>
<feature type="transmembrane region" description="Helical" evidence="10">
    <location>
        <begin position="415"/>
        <end position="436"/>
    </location>
</feature>
<dbReference type="GO" id="GO:0012505">
    <property type="term" value="C:endomembrane system"/>
    <property type="evidence" value="ECO:0007669"/>
    <property type="project" value="UniProtKB-SubCell"/>
</dbReference>
<dbReference type="GeneID" id="107267913"/>
<keyword evidence="7 10" id="KW-0472">Membrane</keyword>
<dbReference type="AlphaFoldDB" id="A0AAJ7W1D5"/>
<feature type="transmembrane region" description="Helical" evidence="10">
    <location>
        <begin position="608"/>
        <end position="630"/>
    </location>
</feature>
<evidence type="ECO:0000256" key="9">
    <source>
        <dbReference type="ARBA" id="ARBA00023224"/>
    </source>
</evidence>
<dbReference type="GO" id="GO:0007166">
    <property type="term" value="P:cell surface receptor signaling pathway"/>
    <property type="evidence" value="ECO:0007669"/>
    <property type="project" value="InterPro"/>
</dbReference>
<proteinExistence type="inferred from homology"/>
<gene>
    <name evidence="14" type="primary">LOC107267913</name>
</gene>
<keyword evidence="6" id="KW-0297">G-protein coupled receptor</keyword>
<feature type="transmembrane region" description="Helical" evidence="10">
    <location>
        <begin position="208"/>
        <end position="229"/>
    </location>
</feature>
<evidence type="ECO:0000256" key="1">
    <source>
        <dbReference type="ARBA" id="ARBA00004127"/>
    </source>
</evidence>
<reference evidence="14" key="1">
    <citation type="submission" date="2025-08" db="UniProtKB">
        <authorList>
            <consortium name="RefSeq"/>
        </authorList>
    </citation>
    <scope>IDENTIFICATION</scope>
</reference>
<dbReference type="GO" id="GO:0005886">
    <property type="term" value="C:plasma membrane"/>
    <property type="evidence" value="ECO:0007669"/>
    <property type="project" value="TreeGrafter"/>
</dbReference>
<evidence type="ECO:0000256" key="2">
    <source>
        <dbReference type="ARBA" id="ARBA00008979"/>
    </source>
</evidence>
<keyword evidence="9" id="KW-0807">Transducer</keyword>
<dbReference type="Pfam" id="PF06652">
    <property type="entry name" value="Methuselah_N"/>
    <property type="match status" value="2"/>
</dbReference>
<dbReference type="Pfam" id="PF00002">
    <property type="entry name" value="7tm_2"/>
    <property type="match status" value="1"/>
</dbReference>
<comment type="similarity">
    <text evidence="2">Belongs to the G-protein coupled receptor 2 family. Mth subfamily.</text>
</comment>
<feature type="transmembrane region" description="Helical" evidence="10">
    <location>
        <begin position="448"/>
        <end position="469"/>
    </location>
</feature>
<comment type="subcellular location">
    <subcellularLocation>
        <location evidence="1">Endomembrane system</location>
        <topology evidence="1">Multi-pass membrane protein</topology>
    </subcellularLocation>
</comment>
<feature type="transmembrane region" description="Helical" evidence="10">
    <location>
        <begin position="687"/>
        <end position="709"/>
    </location>
</feature>
<dbReference type="KEGG" id="ccin:107267913"/>
<keyword evidence="8" id="KW-0675">Receptor</keyword>
<dbReference type="InterPro" id="IPR010596">
    <property type="entry name" value="Methuselah_N_dom"/>
</dbReference>
<feature type="chain" id="PRO_5042464665" evidence="11">
    <location>
        <begin position="22"/>
        <end position="780"/>
    </location>
</feature>
<feature type="transmembrane region" description="Helical" evidence="10">
    <location>
        <begin position="241"/>
        <end position="260"/>
    </location>
</feature>
<dbReference type="PRINTS" id="PR00249">
    <property type="entry name" value="GPCRSECRETIN"/>
</dbReference>
<feature type="transmembrane region" description="Helical" evidence="10">
    <location>
        <begin position="660"/>
        <end position="681"/>
    </location>
</feature>
<accession>A0AAJ7W1D5</accession>
<dbReference type="GO" id="GO:0008528">
    <property type="term" value="F:G protein-coupled peptide receptor activity"/>
    <property type="evidence" value="ECO:0007669"/>
    <property type="project" value="TreeGrafter"/>
</dbReference>
<feature type="transmembrane region" description="Helical" evidence="10">
    <location>
        <begin position="481"/>
        <end position="500"/>
    </location>
</feature>
<feature type="transmembrane region" description="Helical" evidence="10">
    <location>
        <begin position="175"/>
        <end position="196"/>
    </location>
</feature>
<dbReference type="InterPro" id="IPR036272">
    <property type="entry name" value="Methuselah_N_sf"/>
</dbReference>
<dbReference type="InterPro" id="IPR051384">
    <property type="entry name" value="Mth_GPCR"/>
</dbReference>
<dbReference type="PANTHER" id="PTHR47154">
    <property type="entry name" value="G-PROTEIN COUPLED RECEPTOR MTH-RELATED"/>
    <property type="match status" value="1"/>
</dbReference>
<sequence length="780" mass="88281">MLHLICVVILVTCGSVKLSDSSTVTGERSDYEQDDDAIQGCRLEARGCIPICCPPGLYISGTTCYENSSVPADDLTFPQMYTKDLEVSDKNVLDFRMVYGIPCPSGSYALDSGQPNYDVFYFLDNGTIYEDSSGTGKPNRILEIDDFCFASLPGENGSQTVVAVCFPPANTIPSFYPIAMILSTPFLAATFVVYTVIPDLQNLHGLTLRAYIAMLFIAYMALAVIQFGGENVLENLEGFCVSLALIIMMIFFKIIIIMTIKVIEITDADDPPCIQAMTVTMQDPIKFQNGSLLYRGIIYPPGSYWTNGNETFGCPCDLIGSKKCVRRCCKFGEIFNGTRCVENDPSSTIKGIQFSLDDLDPLLHSVRLEDHFFFLENPICPENDKYLLEPNEYPSDKFVLQEDGMLRKANTMVKPWYYCMVESTFSNVSVIQECFVTDVAVNYSDIPIYPVGMIVSIIFLLATFLVYALIAELRNIHGKTLMCYVGCLLMAYNMLVPIKFDKGHMQQWLCNTLAFIMHFSFLSSFFWLNIMCFDIWWTFGGFRSLHGSVKQRDRKKFFMYSIYAWGCASVLTGVCLIMDLTPNIPEYLIRPEFGVTNCWFNTNVAKAIYFYGPMAVTVVVNIFLFISTALKIVQHKKETAQHLKGLDSRRHDDNKQWFNLYLKLFIVMGINWSMEIISWLCNDKPKYIWYITDLGNSLQGLIIFIIFVWKKKILRLLMKRFGCTDNNFLSRDSTRSANHSSLSASRTCTTSIPLHGKTNPYVNPAGRIRPIMDDSDSTLT</sequence>
<evidence type="ECO:0000313" key="14">
    <source>
        <dbReference type="RefSeq" id="XP_024940968.1"/>
    </source>
</evidence>
<feature type="domain" description="G-protein coupled receptors family 2 profile 2" evidence="12">
    <location>
        <begin position="445"/>
        <end position="711"/>
    </location>
</feature>
<dbReference type="Gene3D" id="2.170.180.11">
    <property type="entry name" value="Methuselah ectodomain, domain 2"/>
    <property type="match status" value="2"/>
</dbReference>
<evidence type="ECO:0000259" key="12">
    <source>
        <dbReference type="PROSITE" id="PS50261"/>
    </source>
</evidence>
<dbReference type="InterPro" id="IPR017981">
    <property type="entry name" value="GPCR_2-like_7TM"/>
</dbReference>
<organism evidence="13 14">
    <name type="scientific">Cephus cinctus</name>
    <name type="common">Wheat stem sawfly</name>
    <dbReference type="NCBI Taxonomy" id="211228"/>
    <lineage>
        <taxon>Eukaryota</taxon>
        <taxon>Metazoa</taxon>
        <taxon>Ecdysozoa</taxon>
        <taxon>Arthropoda</taxon>
        <taxon>Hexapoda</taxon>
        <taxon>Insecta</taxon>
        <taxon>Pterygota</taxon>
        <taxon>Neoptera</taxon>
        <taxon>Endopterygota</taxon>
        <taxon>Hymenoptera</taxon>
        <taxon>Cephoidea</taxon>
        <taxon>Cephidae</taxon>
        <taxon>Cephus</taxon>
    </lineage>
</organism>
<dbReference type="SUPFAM" id="SSF63877">
    <property type="entry name" value="Methuselah ectodomain"/>
    <property type="match status" value="2"/>
</dbReference>
<evidence type="ECO:0000256" key="5">
    <source>
        <dbReference type="ARBA" id="ARBA00022989"/>
    </source>
</evidence>
<evidence type="ECO:0000256" key="8">
    <source>
        <dbReference type="ARBA" id="ARBA00023170"/>
    </source>
</evidence>
<dbReference type="Gene3D" id="1.20.1070.10">
    <property type="entry name" value="Rhodopsin 7-helix transmembrane proteins"/>
    <property type="match status" value="2"/>
</dbReference>
<evidence type="ECO:0000256" key="3">
    <source>
        <dbReference type="ARBA" id="ARBA00022692"/>
    </source>
</evidence>
<evidence type="ECO:0000256" key="4">
    <source>
        <dbReference type="ARBA" id="ARBA00022729"/>
    </source>
</evidence>
<evidence type="ECO:0000256" key="6">
    <source>
        <dbReference type="ARBA" id="ARBA00023040"/>
    </source>
</evidence>
<evidence type="ECO:0000313" key="13">
    <source>
        <dbReference type="Proteomes" id="UP000694920"/>
    </source>
</evidence>
<keyword evidence="4 11" id="KW-0732">Signal</keyword>